<gene>
    <name evidence="5" type="ORF">F3Y22_tig00112287pilonHSYRG00021</name>
</gene>
<dbReference type="InterPro" id="IPR001330">
    <property type="entry name" value="Prenyltrans"/>
</dbReference>
<dbReference type="CDD" id="cd09272">
    <property type="entry name" value="RNase_HI_RT_Ty1"/>
    <property type="match status" value="1"/>
</dbReference>
<dbReference type="Gene3D" id="1.50.10.20">
    <property type="match status" value="1"/>
</dbReference>
<dbReference type="PANTHER" id="PTHR11439">
    <property type="entry name" value="GAG-POL-RELATED RETROTRANSPOSON"/>
    <property type="match status" value="1"/>
</dbReference>
<dbReference type="SUPFAM" id="SSF56672">
    <property type="entry name" value="DNA/RNA polymerases"/>
    <property type="match status" value="1"/>
</dbReference>
<dbReference type="GO" id="GO:0016740">
    <property type="term" value="F:transferase activity"/>
    <property type="evidence" value="ECO:0007669"/>
    <property type="project" value="UniProtKB-KW"/>
</dbReference>
<reference evidence="5" key="1">
    <citation type="submission" date="2019-09" db="EMBL/GenBank/DDBJ databases">
        <title>Draft genome information of white flower Hibiscus syriacus.</title>
        <authorList>
            <person name="Kim Y.-M."/>
        </authorList>
    </citation>
    <scope>NUCLEOTIDE SEQUENCE [LARGE SCALE GENOMIC DNA]</scope>
    <source>
        <strain evidence="5">YM2019G1</strain>
    </source>
</reference>
<evidence type="ECO:0000256" key="2">
    <source>
        <dbReference type="SAM" id="MobiDB-lite"/>
    </source>
</evidence>
<name>A0A6A2Y9Y3_HIBSY</name>
<keyword evidence="1" id="KW-0677">Repeat</keyword>
<dbReference type="SUPFAM" id="SSF48239">
    <property type="entry name" value="Terpenoid cyclases/Protein prenyltransferases"/>
    <property type="match status" value="1"/>
</dbReference>
<proteinExistence type="predicted"/>
<evidence type="ECO:0000256" key="1">
    <source>
        <dbReference type="ARBA" id="ARBA00022737"/>
    </source>
</evidence>
<keyword evidence="6" id="KW-1185">Reference proteome</keyword>
<protein>
    <submittedName>
        <fullName evidence="5">Prenyltransferase family protein isoform 2</fullName>
    </submittedName>
</protein>
<feature type="region of interest" description="Disordered" evidence="2">
    <location>
        <begin position="465"/>
        <end position="518"/>
    </location>
</feature>
<feature type="domain" description="Reverse transcriptase Ty1/copia-type" evidence="4">
    <location>
        <begin position="53"/>
        <end position="122"/>
    </location>
</feature>
<dbReference type="Pfam" id="PF07727">
    <property type="entry name" value="RVT_2"/>
    <property type="match status" value="1"/>
</dbReference>
<evidence type="ECO:0000313" key="5">
    <source>
        <dbReference type="EMBL" id="KAE8668707.1"/>
    </source>
</evidence>
<evidence type="ECO:0000259" key="4">
    <source>
        <dbReference type="Pfam" id="PF07727"/>
    </source>
</evidence>
<accession>A0A6A2Y9Y3</accession>
<comment type="caution">
    <text evidence="5">The sequence shown here is derived from an EMBL/GenBank/DDBJ whole genome shotgun (WGS) entry which is preliminary data.</text>
</comment>
<feature type="compositionally biased region" description="Polar residues" evidence="2">
    <location>
        <begin position="478"/>
        <end position="487"/>
    </location>
</feature>
<dbReference type="Proteomes" id="UP000436088">
    <property type="component" value="Unassembled WGS sequence"/>
</dbReference>
<dbReference type="InterPro" id="IPR043502">
    <property type="entry name" value="DNA/RNA_pol_sf"/>
</dbReference>
<dbReference type="InterPro" id="IPR008930">
    <property type="entry name" value="Terpenoid_cyclase/PrenylTrfase"/>
</dbReference>
<evidence type="ECO:0000313" key="6">
    <source>
        <dbReference type="Proteomes" id="UP000436088"/>
    </source>
</evidence>
<evidence type="ECO:0000259" key="3">
    <source>
        <dbReference type="Pfam" id="PF00432"/>
    </source>
</evidence>
<dbReference type="InterPro" id="IPR013103">
    <property type="entry name" value="RVT_2"/>
</dbReference>
<dbReference type="Pfam" id="PF00432">
    <property type="entry name" value="Prenyltrans"/>
    <property type="match status" value="1"/>
</dbReference>
<sequence length="621" mass="69642">MYAHPINKYVAYGKLQSNFRAFNASINSVKIPRNVIEAFQSPEWKKAMEEEIKAFDIEEIEKLKMNLAKEFEIKDLGSMRYFLGMEVTRSEEGLVINQRKYVLDLLAEIGMLDCKPVKTLMEPGLKFCKDRTGNPINKETYQRLVGKLIYLSLTRPDISYSVSIINQHMSDPREEHLEAVNRILRFLKFTSEAGLIFRKNQDKTVKVYTDASWGGELTDRRSVSGYCAYVWGNLVTWRSKKQVVVSRSSAESEFRAMALGISKNPIQHDRTKHIEIDRHFIYEKVNNGVAQLQYIPTKKQLADIFTKALPRDPNGGYGGGPGQAKCMMVEKLMFKHVIQHLIKYASMLKTSFLDQFASLLNILDDELAQNVGNYILRCFKVGSSTHIPHSAILLLYLNISGKNQSVGTYEGGISGEPGSEAHGGYTFCGLATMILINEVDRLDLSSLIGGIFALLKRLNSTRGEKSIPLGDGEDSGPESPQITASTDATREEGLNEDLSQDQHDTSSRVNVDNVHPYSSKGHAKVEPLFNSLALQQYILLCSQDLNGGLRDKPGKSRDHYHTCYCLSGLSVCQRSWSESEDSPPLPRAVLDHDNQDSRTVVDRCAEVPEINRCIVIGPSNV</sequence>
<dbReference type="EMBL" id="VEPZ02001543">
    <property type="protein sequence ID" value="KAE8668707.1"/>
    <property type="molecule type" value="Genomic_DNA"/>
</dbReference>
<dbReference type="AlphaFoldDB" id="A0A6A2Y9Y3"/>
<feature type="domain" description="Prenyltransferase alpha-alpha toroid" evidence="3">
    <location>
        <begin position="406"/>
        <end position="575"/>
    </location>
</feature>
<organism evidence="5 6">
    <name type="scientific">Hibiscus syriacus</name>
    <name type="common">Rose of Sharon</name>
    <dbReference type="NCBI Taxonomy" id="106335"/>
    <lineage>
        <taxon>Eukaryota</taxon>
        <taxon>Viridiplantae</taxon>
        <taxon>Streptophyta</taxon>
        <taxon>Embryophyta</taxon>
        <taxon>Tracheophyta</taxon>
        <taxon>Spermatophyta</taxon>
        <taxon>Magnoliopsida</taxon>
        <taxon>eudicotyledons</taxon>
        <taxon>Gunneridae</taxon>
        <taxon>Pentapetalae</taxon>
        <taxon>rosids</taxon>
        <taxon>malvids</taxon>
        <taxon>Malvales</taxon>
        <taxon>Malvaceae</taxon>
        <taxon>Malvoideae</taxon>
        <taxon>Hibiscus</taxon>
    </lineage>
</organism>
<dbReference type="PANTHER" id="PTHR11439:SF486">
    <property type="entry name" value="RLK (RECEPTOR-LIKE KINASE) PROTEIN, PUTATIVE-RELATED"/>
    <property type="match status" value="1"/>
</dbReference>